<name>A0ABV1HL26_9FIRM</name>
<dbReference type="CDD" id="cd05466">
    <property type="entry name" value="PBP2_LTTR_substrate"/>
    <property type="match status" value="1"/>
</dbReference>
<dbReference type="InterPro" id="IPR050950">
    <property type="entry name" value="HTH-type_LysR_regulators"/>
</dbReference>
<dbReference type="Gene3D" id="3.40.190.290">
    <property type="match status" value="1"/>
</dbReference>
<dbReference type="InterPro" id="IPR000847">
    <property type="entry name" value="LysR_HTH_N"/>
</dbReference>
<comment type="similarity">
    <text evidence="1">Belongs to the LysR transcriptional regulatory family.</text>
</comment>
<dbReference type="SUPFAM" id="SSF53850">
    <property type="entry name" value="Periplasmic binding protein-like II"/>
    <property type="match status" value="1"/>
</dbReference>
<sequence>MQIKNMSYIIALAECQTLSGAGKRLGISQPTLSVFLSDLEQELGMDLFIRDKKKLLLTPAGRIYLDAARRILATQERTLQSIRQLGTAAPVEIRIGVTPLRGSEIASKIFSRFSSRYPHVRLRLMDGYMSHLRKMVLDGTCSFSLGTCFDTESPEFDYITLFREEVVIVVPSFHPLALRCTDTHGDPTKRLPQAEPLELSDSPFILMTPGTSIRKISDYIFAQAGFTPTVVYESGNNTVVQNMVRGGSGIGFQPRSLTRLNDPDIAYLSLSPRVFLDLCIILKKGTVLTESERYFIYLMMLNDIGDPYYTPDFNEAARAIWNEFHTE</sequence>
<protein>
    <submittedName>
        <fullName evidence="6">LysR family transcriptional regulator</fullName>
    </submittedName>
</protein>
<dbReference type="InterPro" id="IPR036388">
    <property type="entry name" value="WH-like_DNA-bd_sf"/>
</dbReference>
<dbReference type="PANTHER" id="PTHR30419:SF8">
    <property type="entry name" value="NITROGEN ASSIMILATION TRANSCRIPTIONAL ACTIVATOR-RELATED"/>
    <property type="match status" value="1"/>
</dbReference>
<dbReference type="InterPro" id="IPR036390">
    <property type="entry name" value="WH_DNA-bd_sf"/>
</dbReference>
<reference evidence="6 7" key="1">
    <citation type="submission" date="2024-03" db="EMBL/GenBank/DDBJ databases">
        <title>Human intestinal bacterial collection.</title>
        <authorList>
            <person name="Pauvert C."/>
            <person name="Hitch T.C.A."/>
            <person name="Clavel T."/>
        </authorList>
    </citation>
    <scope>NUCLEOTIDE SEQUENCE [LARGE SCALE GENOMIC DNA]</scope>
    <source>
        <strain evidence="6 7">CLA-AP-H27</strain>
    </source>
</reference>
<organism evidence="6 7">
    <name type="scientific">Ventrimonas faecis</name>
    <dbReference type="NCBI Taxonomy" id="3133170"/>
    <lineage>
        <taxon>Bacteria</taxon>
        <taxon>Bacillati</taxon>
        <taxon>Bacillota</taxon>
        <taxon>Clostridia</taxon>
        <taxon>Lachnospirales</taxon>
        <taxon>Lachnospiraceae</taxon>
        <taxon>Ventrimonas</taxon>
    </lineage>
</organism>
<comment type="caution">
    <text evidence="6">The sequence shown here is derived from an EMBL/GenBank/DDBJ whole genome shotgun (WGS) entry which is preliminary data.</text>
</comment>
<evidence type="ECO:0000256" key="1">
    <source>
        <dbReference type="ARBA" id="ARBA00009437"/>
    </source>
</evidence>
<feature type="domain" description="HTH lysR-type" evidence="5">
    <location>
        <begin position="1"/>
        <end position="58"/>
    </location>
</feature>
<dbReference type="PANTHER" id="PTHR30419">
    <property type="entry name" value="HTH-TYPE TRANSCRIPTIONAL REGULATOR YBHD"/>
    <property type="match status" value="1"/>
</dbReference>
<dbReference type="Gene3D" id="1.10.10.10">
    <property type="entry name" value="Winged helix-like DNA-binding domain superfamily/Winged helix DNA-binding domain"/>
    <property type="match status" value="1"/>
</dbReference>
<dbReference type="Proteomes" id="UP001437460">
    <property type="component" value="Unassembled WGS sequence"/>
</dbReference>
<gene>
    <name evidence="6" type="ORF">WMO41_07620</name>
</gene>
<dbReference type="InterPro" id="IPR005119">
    <property type="entry name" value="LysR_subst-bd"/>
</dbReference>
<dbReference type="Pfam" id="PF03466">
    <property type="entry name" value="LysR_substrate"/>
    <property type="match status" value="1"/>
</dbReference>
<keyword evidence="3" id="KW-0238">DNA-binding</keyword>
<proteinExistence type="inferred from homology"/>
<evidence type="ECO:0000256" key="4">
    <source>
        <dbReference type="ARBA" id="ARBA00023163"/>
    </source>
</evidence>
<keyword evidence="2" id="KW-0805">Transcription regulation</keyword>
<evidence type="ECO:0000313" key="7">
    <source>
        <dbReference type="Proteomes" id="UP001437460"/>
    </source>
</evidence>
<evidence type="ECO:0000313" key="6">
    <source>
        <dbReference type="EMBL" id="MEQ2563031.1"/>
    </source>
</evidence>
<accession>A0ABV1HL26</accession>
<dbReference type="PROSITE" id="PS50931">
    <property type="entry name" value="HTH_LYSR"/>
    <property type="match status" value="1"/>
</dbReference>
<dbReference type="EMBL" id="JBBMFJ010000013">
    <property type="protein sequence ID" value="MEQ2563031.1"/>
    <property type="molecule type" value="Genomic_DNA"/>
</dbReference>
<evidence type="ECO:0000256" key="2">
    <source>
        <dbReference type="ARBA" id="ARBA00023015"/>
    </source>
</evidence>
<dbReference type="PRINTS" id="PR00039">
    <property type="entry name" value="HTHLYSR"/>
</dbReference>
<evidence type="ECO:0000259" key="5">
    <source>
        <dbReference type="PROSITE" id="PS50931"/>
    </source>
</evidence>
<keyword evidence="7" id="KW-1185">Reference proteome</keyword>
<dbReference type="SUPFAM" id="SSF46785">
    <property type="entry name" value="Winged helix' DNA-binding domain"/>
    <property type="match status" value="1"/>
</dbReference>
<dbReference type="RefSeq" id="WP_349229244.1">
    <property type="nucleotide sequence ID" value="NZ_JBBMFJ010000013.1"/>
</dbReference>
<evidence type="ECO:0000256" key="3">
    <source>
        <dbReference type="ARBA" id="ARBA00023125"/>
    </source>
</evidence>
<dbReference type="Pfam" id="PF00126">
    <property type="entry name" value="HTH_1"/>
    <property type="match status" value="1"/>
</dbReference>
<keyword evidence="4" id="KW-0804">Transcription</keyword>